<reference evidence="2" key="1">
    <citation type="submission" date="2019-06" db="EMBL/GenBank/DDBJ databases">
        <title>The complete genome of Emcibacter congregatus ZYLT.</title>
        <authorList>
            <person name="Zhao Z."/>
        </authorList>
    </citation>
    <scope>NUCLEOTIDE SEQUENCE [LARGE SCALE GENOMIC DNA]</scope>
    <source>
        <strain evidence="2">MCCC 1A06723</strain>
    </source>
</reference>
<dbReference type="InterPro" id="IPR025683">
    <property type="entry name" value="Protein_beta"/>
</dbReference>
<comment type="caution">
    <text evidence="1">The sequence shown here is derived from an EMBL/GenBank/DDBJ whole genome shotgun (WGS) entry which is preliminary data.</text>
</comment>
<accession>A0A501PSN0</accession>
<dbReference type="Pfam" id="PF14350">
    <property type="entry name" value="Beta_protein"/>
    <property type="match status" value="1"/>
</dbReference>
<name>A0A501PSN0_9PROT</name>
<dbReference type="RefSeq" id="WP_139937981.1">
    <property type="nucleotide sequence ID" value="NZ_JBHSYP010000022.1"/>
</dbReference>
<dbReference type="Proteomes" id="UP000319148">
    <property type="component" value="Unassembled WGS sequence"/>
</dbReference>
<evidence type="ECO:0008006" key="3">
    <source>
        <dbReference type="Google" id="ProtNLM"/>
    </source>
</evidence>
<protein>
    <recommendedName>
        <fullName evidence="3">Beta family protein</fullName>
    </recommendedName>
</protein>
<proteinExistence type="predicted"/>
<keyword evidence="2" id="KW-1185">Reference proteome</keyword>
<dbReference type="AlphaFoldDB" id="A0A501PSN0"/>
<gene>
    <name evidence="1" type="ORF">FIV46_01240</name>
</gene>
<evidence type="ECO:0000313" key="1">
    <source>
        <dbReference type="EMBL" id="TPD62731.1"/>
    </source>
</evidence>
<organism evidence="1 2">
    <name type="scientific">Emcibacter nanhaiensis</name>
    <dbReference type="NCBI Taxonomy" id="1505037"/>
    <lineage>
        <taxon>Bacteria</taxon>
        <taxon>Pseudomonadati</taxon>
        <taxon>Pseudomonadota</taxon>
        <taxon>Alphaproteobacteria</taxon>
        <taxon>Emcibacterales</taxon>
        <taxon>Emcibacteraceae</taxon>
        <taxon>Emcibacter</taxon>
    </lineage>
</organism>
<dbReference type="OrthoDB" id="7475055at2"/>
<sequence>MVYFPQIKTTTAELKAFKNLHSREDDEIVVPILQLTKPRLSRTLDPLQSLENHMERVFKRIGKNKKTIVDITQDETYQDANLNQFIHDSSDGYIHWINHLNIIRTDYNKNIIPSVIGKAAPDTLPELIRQIDSLYNDYDNFSIRLPANVGEDFSKLQEMFDLLGLTEKTDKLYVLFDFNYVGSPHIEELKGTINVLDEKLWDLNWQSTNVILFSSCPSSFRIGNRNPGTLEQQNMAEYEILEYVQNHCDGISYGDYAYIHPERTDGGGFWLPRIDYPAADQICYYMREFNKDMSRNPNTGKLTIETTVPNDKAYKNISENISHEFFFQNDPLQSWGRNQILENISADKVTGKSPQHYIAVRSNIHMERVISFMR</sequence>
<dbReference type="EMBL" id="VFIY01000004">
    <property type="protein sequence ID" value="TPD62731.1"/>
    <property type="molecule type" value="Genomic_DNA"/>
</dbReference>
<evidence type="ECO:0000313" key="2">
    <source>
        <dbReference type="Proteomes" id="UP000319148"/>
    </source>
</evidence>